<feature type="region of interest" description="Disordered" evidence="2">
    <location>
        <begin position="315"/>
        <end position="346"/>
    </location>
</feature>
<reference evidence="3 4" key="1">
    <citation type="submission" date="2024-05" db="EMBL/GenBank/DDBJ databases">
        <title>Haplotype-resolved chromosome-level genome assembly of Huyou (Citrus changshanensis).</title>
        <authorList>
            <person name="Miao C."/>
            <person name="Chen W."/>
            <person name="Wu Y."/>
            <person name="Wang L."/>
            <person name="Zhao S."/>
            <person name="Grierson D."/>
            <person name="Xu C."/>
            <person name="Chen K."/>
        </authorList>
    </citation>
    <scope>NUCLEOTIDE SEQUENCE [LARGE SCALE GENOMIC DNA]</scope>
    <source>
        <strain evidence="3">01-14</strain>
        <tissue evidence="3">Leaf</tissue>
    </source>
</reference>
<evidence type="ECO:0000256" key="2">
    <source>
        <dbReference type="SAM" id="MobiDB-lite"/>
    </source>
</evidence>
<feature type="compositionally biased region" description="Polar residues" evidence="2">
    <location>
        <begin position="33"/>
        <end position="46"/>
    </location>
</feature>
<dbReference type="EMBL" id="JBCGBO010000002">
    <property type="protein sequence ID" value="KAK9222253.1"/>
    <property type="molecule type" value="Genomic_DNA"/>
</dbReference>
<feature type="compositionally biased region" description="Polar residues" evidence="2">
    <location>
        <begin position="334"/>
        <end position="346"/>
    </location>
</feature>
<dbReference type="InterPro" id="IPR007573">
    <property type="entry name" value="QWRF"/>
</dbReference>
<sequence length="591" mass="65601">MKGVNDSTFTDQSLKTRRPKSREVSSRFLSPKATPSSDTPIQSPKQARSPHPHRAGTKPSTTPPDTRKHRSLDQDSSSSISSGFIRGLWPSSTTSSSSPSNKNLGTSLAEHLGNERLKDYLDHKKLSGNNNIFSLGRQRSCSEFNRFENEKEKQSAKENHRPILGGSMRYTGKFKFSGKSSSSSSSSLSGSGNFIPGRLSFDENALYSKSNQRPRDSFLDNLESESECSHKYSTTDCNSPGISTKVSSKSGIEVPSKYMQDIYNVSTRPKRMNSDSDIQNTLSLDRSPRMKMSTIKNAITRANSLTGYASATSQWALSPGRSGSPPKSVESKQRPMSFSSLRPPNSISRAKGVEKLLNLGLDLFKSKQSSSSPMRSGDVETVHQLRLLHNRLFQWRFANARADAVNGNITNQVENILLCARGSLKKLQDSVIHKKLQLEKEKLQMRLYFVLESQLKPLESWGDMERQHQAAVSMTKEGLHSVVCRVPVVEGAKLDSQAAAIALRHASDVAASIKSMLASFSPSAEETVLLLSELAKTVAQEKLLMEEFLELSRTVAMLEVQERSLKCYIIQLISWQKLQQLQEKQDEEISS</sequence>
<dbReference type="GO" id="GO:0008017">
    <property type="term" value="F:microtubule binding"/>
    <property type="evidence" value="ECO:0007669"/>
    <property type="project" value="TreeGrafter"/>
</dbReference>
<feature type="compositionally biased region" description="Low complexity" evidence="2">
    <location>
        <begin position="90"/>
        <end position="100"/>
    </location>
</feature>
<organism evidence="3 4">
    <name type="scientific">Citrus x changshan-huyou</name>
    <dbReference type="NCBI Taxonomy" id="2935761"/>
    <lineage>
        <taxon>Eukaryota</taxon>
        <taxon>Viridiplantae</taxon>
        <taxon>Streptophyta</taxon>
        <taxon>Embryophyta</taxon>
        <taxon>Tracheophyta</taxon>
        <taxon>Spermatophyta</taxon>
        <taxon>Magnoliopsida</taxon>
        <taxon>eudicotyledons</taxon>
        <taxon>Gunneridae</taxon>
        <taxon>Pentapetalae</taxon>
        <taxon>rosids</taxon>
        <taxon>malvids</taxon>
        <taxon>Sapindales</taxon>
        <taxon>Rutaceae</taxon>
        <taxon>Aurantioideae</taxon>
        <taxon>Citrus</taxon>
    </lineage>
</organism>
<comment type="similarity">
    <text evidence="1">Belongs to the QWRF family.</text>
</comment>
<comment type="caution">
    <text evidence="3">The sequence shown here is derived from an EMBL/GenBank/DDBJ whole genome shotgun (WGS) entry which is preliminary data.</text>
</comment>
<gene>
    <name evidence="3" type="ORF">WN944_010688</name>
</gene>
<proteinExistence type="inferred from homology"/>
<accession>A0AAP0QXH8</accession>
<keyword evidence="4" id="KW-1185">Reference proteome</keyword>
<evidence type="ECO:0000313" key="4">
    <source>
        <dbReference type="Proteomes" id="UP001428341"/>
    </source>
</evidence>
<feature type="compositionally biased region" description="Polar residues" evidence="2">
    <location>
        <begin position="1"/>
        <end position="13"/>
    </location>
</feature>
<dbReference type="GO" id="GO:0051225">
    <property type="term" value="P:spindle assembly"/>
    <property type="evidence" value="ECO:0007669"/>
    <property type="project" value="TreeGrafter"/>
</dbReference>
<evidence type="ECO:0000313" key="3">
    <source>
        <dbReference type="EMBL" id="KAK9222253.1"/>
    </source>
</evidence>
<evidence type="ECO:0008006" key="5">
    <source>
        <dbReference type="Google" id="ProtNLM"/>
    </source>
</evidence>
<dbReference type="Proteomes" id="UP001428341">
    <property type="component" value="Unassembled WGS sequence"/>
</dbReference>
<dbReference type="GO" id="GO:0005880">
    <property type="term" value="C:nuclear microtubule"/>
    <property type="evidence" value="ECO:0007669"/>
    <property type="project" value="TreeGrafter"/>
</dbReference>
<dbReference type="Pfam" id="PF04484">
    <property type="entry name" value="QWRF"/>
    <property type="match status" value="1"/>
</dbReference>
<dbReference type="AlphaFoldDB" id="A0AAP0QXH8"/>
<protein>
    <recommendedName>
        <fullName evidence="5">QWRF motif-containing protein 3</fullName>
    </recommendedName>
</protein>
<dbReference type="GO" id="GO:0005737">
    <property type="term" value="C:cytoplasm"/>
    <property type="evidence" value="ECO:0007669"/>
    <property type="project" value="TreeGrafter"/>
</dbReference>
<dbReference type="PANTHER" id="PTHR31807:SF31">
    <property type="entry name" value="QWRF MOTIF PROTEIN (DUF566)-RELATED"/>
    <property type="match status" value="1"/>
</dbReference>
<dbReference type="PANTHER" id="PTHR31807">
    <property type="entry name" value="AUGMIN FAMILY MEMBER"/>
    <property type="match status" value="1"/>
</dbReference>
<name>A0AAP0QXH8_9ROSI</name>
<evidence type="ECO:0000256" key="1">
    <source>
        <dbReference type="ARBA" id="ARBA00010016"/>
    </source>
</evidence>
<feature type="region of interest" description="Disordered" evidence="2">
    <location>
        <begin position="1"/>
        <end position="109"/>
    </location>
</feature>